<evidence type="ECO:0000313" key="3">
    <source>
        <dbReference type="Proteomes" id="UP000009309"/>
    </source>
</evidence>
<dbReference type="eggNOG" id="COG2329">
    <property type="taxonomic scope" value="Bacteria"/>
</dbReference>
<dbReference type="EMBL" id="CAIT01000009">
    <property type="protein sequence ID" value="CCH55401.1"/>
    <property type="molecule type" value="Genomic_DNA"/>
</dbReference>
<dbReference type="InterPro" id="IPR011008">
    <property type="entry name" value="Dimeric_a/b-barrel"/>
</dbReference>
<comment type="caution">
    <text evidence="2">The sequence shown here is derived from an EMBL/GenBank/DDBJ whole genome shotgun (WGS) entry which is preliminary data.</text>
</comment>
<sequence>MLPMQTHHLAQMNISRMLAPTIDHPIMTEFVAQLNIINTLAEQSDGFIWRLTGEGNNATDLRPYDDERIIVNLSVWESVEKLQQFVFRSLHTEVMKDRRKWFEKPSQQTTVLWWVPAGHIPTVAEAKERLTLLNANGPGPLAFSFRDIQPAPDSPINVSNELI</sequence>
<reference evidence="2 3" key="1">
    <citation type="journal article" date="2012" name="J. Bacteriol.">
        <title>Genome Sequence of the Filamentous Bacterium Fibrisoma limi BUZ 3T.</title>
        <authorList>
            <person name="Filippini M."/>
            <person name="Qi W."/>
            <person name="Jaenicke S."/>
            <person name="Goesmann A."/>
            <person name="Smits T.H."/>
            <person name="Bagheri H.C."/>
        </authorList>
    </citation>
    <scope>NUCLEOTIDE SEQUENCE [LARGE SCALE GENOMIC DNA]</scope>
    <source>
        <strain evidence="3">BUZ 3T</strain>
    </source>
</reference>
<dbReference type="Pfam" id="PF11695">
    <property type="entry name" value="DUF3291"/>
    <property type="match status" value="1"/>
</dbReference>
<keyword evidence="3" id="KW-1185">Reference proteome</keyword>
<feature type="domain" description="DUF3291" evidence="1">
    <location>
        <begin position="9"/>
        <end position="147"/>
    </location>
</feature>
<gene>
    <name evidence="2" type="ORF">BN8_04657</name>
</gene>
<dbReference type="Proteomes" id="UP000009309">
    <property type="component" value="Unassembled WGS sequence"/>
</dbReference>
<evidence type="ECO:0000313" key="2">
    <source>
        <dbReference type="EMBL" id="CCH55401.1"/>
    </source>
</evidence>
<dbReference type="STRING" id="1185876.BN8_04657"/>
<dbReference type="AlphaFoldDB" id="I2GNC3"/>
<dbReference type="SUPFAM" id="SSF54909">
    <property type="entry name" value="Dimeric alpha+beta barrel"/>
    <property type="match status" value="1"/>
</dbReference>
<name>I2GNC3_9BACT</name>
<accession>I2GNC3</accession>
<evidence type="ECO:0000259" key="1">
    <source>
        <dbReference type="Pfam" id="PF11695"/>
    </source>
</evidence>
<proteinExistence type="predicted"/>
<protein>
    <recommendedName>
        <fullName evidence="1">DUF3291 domain-containing protein</fullName>
    </recommendedName>
</protein>
<dbReference type="InterPro" id="IPR021708">
    <property type="entry name" value="DUF3291"/>
</dbReference>
<organism evidence="2 3">
    <name type="scientific">Fibrisoma limi BUZ 3</name>
    <dbReference type="NCBI Taxonomy" id="1185876"/>
    <lineage>
        <taxon>Bacteria</taxon>
        <taxon>Pseudomonadati</taxon>
        <taxon>Bacteroidota</taxon>
        <taxon>Cytophagia</taxon>
        <taxon>Cytophagales</taxon>
        <taxon>Spirosomataceae</taxon>
        <taxon>Fibrisoma</taxon>
    </lineage>
</organism>